<accession>A0A6J1N6D6</accession>
<proteinExistence type="predicted"/>
<feature type="compositionally biased region" description="Low complexity" evidence="1">
    <location>
        <begin position="155"/>
        <end position="166"/>
    </location>
</feature>
<protein>
    <submittedName>
        <fullName evidence="3">Uncharacterized protein LOC112047683</fullName>
    </submittedName>
</protein>
<dbReference type="OrthoDB" id="7198197at2759"/>
<evidence type="ECO:0000256" key="1">
    <source>
        <dbReference type="SAM" id="MobiDB-lite"/>
    </source>
</evidence>
<gene>
    <name evidence="3" type="primary">LOC112047683</name>
</gene>
<organism evidence="2 3">
    <name type="scientific">Bicyclus anynana</name>
    <name type="common">Squinting bush brown butterfly</name>
    <dbReference type="NCBI Taxonomy" id="110368"/>
    <lineage>
        <taxon>Eukaryota</taxon>
        <taxon>Metazoa</taxon>
        <taxon>Ecdysozoa</taxon>
        <taxon>Arthropoda</taxon>
        <taxon>Hexapoda</taxon>
        <taxon>Insecta</taxon>
        <taxon>Pterygota</taxon>
        <taxon>Neoptera</taxon>
        <taxon>Endopterygota</taxon>
        <taxon>Lepidoptera</taxon>
        <taxon>Glossata</taxon>
        <taxon>Ditrysia</taxon>
        <taxon>Papilionoidea</taxon>
        <taxon>Nymphalidae</taxon>
        <taxon>Satyrinae</taxon>
        <taxon>Satyrini</taxon>
        <taxon>Mycalesina</taxon>
        <taxon>Bicyclus</taxon>
    </lineage>
</organism>
<dbReference type="RefSeq" id="XP_023940652.2">
    <property type="nucleotide sequence ID" value="XM_024084884.2"/>
</dbReference>
<feature type="compositionally biased region" description="Polar residues" evidence="1">
    <location>
        <begin position="83"/>
        <end position="100"/>
    </location>
</feature>
<dbReference type="KEGG" id="bany:112047683"/>
<feature type="region of interest" description="Disordered" evidence="1">
    <location>
        <begin position="73"/>
        <end position="166"/>
    </location>
</feature>
<reference evidence="3" key="1">
    <citation type="submission" date="2025-08" db="UniProtKB">
        <authorList>
            <consortium name="RefSeq"/>
        </authorList>
    </citation>
    <scope>IDENTIFICATION</scope>
</reference>
<sequence>MYRNQSLDTLNQILQTFIQFEKKLDKLQDEVSHHGHTLTDLHVMIANLSGGTLYDARGRVNVVSKTTGEDNLEVSARSKRKSIVQTTSPKAVTKSYQSQKLKPPREHLPNAVKKMSSFPKTSSKIKRAARQRKGEFPRKATTLRPKKVLQKKSKNQQQSSGSPLVY</sequence>
<name>A0A6J1N6D6_BICAN</name>
<dbReference type="GeneID" id="112047683"/>
<keyword evidence="2" id="KW-1185">Reference proteome</keyword>
<evidence type="ECO:0000313" key="3">
    <source>
        <dbReference type="RefSeq" id="XP_023940652.2"/>
    </source>
</evidence>
<dbReference type="AlphaFoldDB" id="A0A6J1N6D6"/>
<dbReference type="Proteomes" id="UP001652582">
    <property type="component" value="Chromosome 20"/>
</dbReference>
<evidence type="ECO:0000313" key="2">
    <source>
        <dbReference type="Proteomes" id="UP001652582"/>
    </source>
</evidence>
<feature type="compositionally biased region" description="Basic residues" evidence="1">
    <location>
        <begin position="144"/>
        <end position="154"/>
    </location>
</feature>